<dbReference type="EMBL" id="AP028679">
    <property type="protein sequence ID" value="BEQ16210.1"/>
    <property type="molecule type" value="Genomic_DNA"/>
</dbReference>
<accession>A0AAU9EXF5</accession>
<gene>
    <name evidence="2" type="ORF">FAK_32760</name>
</gene>
<proteinExistence type="predicted"/>
<dbReference type="AlphaFoldDB" id="A0AAU9EXF5"/>
<reference evidence="3" key="1">
    <citation type="journal article" date="2023" name="Arch. Microbiol.">
        <title>Desulfoferula mesophilus gen. nov. sp. nov., a mesophilic sulfate-reducing bacterium isolated from a brackish lake sediment.</title>
        <authorList>
            <person name="Watanabe T."/>
            <person name="Yabe T."/>
            <person name="Tsuji J.M."/>
            <person name="Fukui M."/>
        </authorList>
    </citation>
    <scope>NUCLEOTIDE SEQUENCE [LARGE SCALE GENOMIC DNA]</scope>
    <source>
        <strain evidence="3">12FAK</strain>
    </source>
</reference>
<dbReference type="Gene3D" id="3.90.226.30">
    <property type="match status" value="1"/>
</dbReference>
<evidence type="ECO:0000259" key="1">
    <source>
        <dbReference type="Pfam" id="PF09861"/>
    </source>
</evidence>
<feature type="domain" description="LarA-like N-terminal" evidence="1">
    <location>
        <begin position="12"/>
        <end position="206"/>
    </location>
</feature>
<dbReference type="InterPro" id="IPR018657">
    <property type="entry name" value="LarA-like_N"/>
</dbReference>
<dbReference type="InterPro" id="IPR048068">
    <property type="entry name" value="LarA-like"/>
</dbReference>
<dbReference type="GO" id="GO:0050043">
    <property type="term" value="F:lactate racemase activity"/>
    <property type="evidence" value="ECO:0007669"/>
    <property type="project" value="InterPro"/>
</dbReference>
<dbReference type="RefSeq" id="WP_338601710.1">
    <property type="nucleotide sequence ID" value="NZ_AP028679.1"/>
</dbReference>
<protein>
    <recommendedName>
        <fullName evidence="1">LarA-like N-terminal domain-containing protein</fullName>
    </recommendedName>
</protein>
<dbReference type="Gene3D" id="3.40.50.11440">
    <property type="match status" value="1"/>
</dbReference>
<organism evidence="2 3">
    <name type="scientific">Desulfoferula mesophila</name>
    <dbReference type="NCBI Taxonomy" id="3058419"/>
    <lineage>
        <taxon>Bacteria</taxon>
        <taxon>Pseudomonadati</taxon>
        <taxon>Thermodesulfobacteriota</taxon>
        <taxon>Desulfarculia</taxon>
        <taxon>Desulfarculales</taxon>
        <taxon>Desulfarculaceae</taxon>
        <taxon>Desulfoferula</taxon>
    </lineage>
</organism>
<evidence type="ECO:0000313" key="2">
    <source>
        <dbReference type="EMBL" id="BEQ16210.1"/>
    </source>
</evidence>
<dbReference type="Pfam" id="PF09861">
    <property type="entry name" value="Lar_N"/>
    <property type="match status" value="1"/>
</dbReference>
<dbReference type="PANTHER" id="PTHR33171">
    <property type="entry name" value="LAR_N DOMAIN-CONTAINING PROTEIN"/>
    <property type="match status" value="1"/>
</dbReference>
<evidence type="ECO:0000313" key="3">
    <source>
        <dbReference type="Proteomes" id="UP001366166"/>
    </source>
</evidence>
<keyword evidence="3" id="KW-1185">Reference proteome</keyword>
<dbReference type="InterPro" id="IPR043166">
    <property type="entry name" value="LarA-like_C"/>
</dbReference>
<dbReference type="Proteomes" id="UP001366166">
    <property type="component" value="Chromosome"/>
</dbReference>
<sequence>MAHIQVPYGVKGLLEFELPDGNLALDTAKQFPGPPPDIDRAVIDALENPVQGAPFSQRLARADKVCILVDNFARLTPADKLLPPILRAIAEAGKKAEILVASGLLREMSEAELERKLGKAILASDVPVYQSKARETWDYDFVGVTTYGTPLSCHKRFLEADLTLAVTMTQATLWGYGGGGSMVVPGVSSFETIEWNHRLMTSPYSNVGYEPPLNRMREDIEDACVLSGLDMSLLAVLNPAQEVMELTAGETIAAHRASVAKYDRHYTFDVERSGGKVDLAIAGSFPGDFFFAHACWPVANLDHFVRDGGTIILATPVPGGMAHYSYAKDYMPPTPQAIRRLYEDVFYGKQALWHACLWMPIIEIMARKDVIVVTEPQRLEDFALNHITAVTSLEQAYELARQKHGDTMRVGNFPYGKWVLPTALNDPNQRPERY</sequence>
<dbReference type="PANTHER" id="PTHR33171:SF17">
    <property type="entry name" value="LARA-LIKE N-TERMINAL DOMAIN-CONTAINING PROTEIN"/>
    <property type="match status" value="1"/>
</dbReference>
<dbReference type="KEGG" id="dmp:FAK_32760"/>
<name>A0AAU9EXF5_9BACT</name>